<gene>
    <name evidence="8" type="primary">selA</name>
    <name evidence="10" type="ORF">GA0061094_2477</name>
</gene>
<protein>
    <recommendedName>
        <fullName evidence="8">L-seryl-tRNA(Sec) selenium transferase</fullName>
        <ecNumber evidence="8">2.9.1.1</ecNumber>
    </recommendedName>
    <alternativeName>
        <fullName evidence="8">Selenocysteine synthase</fullName>
        <shortName evidence="8">Sec synthase</shortName>
    </alternativeName>
    <alternativeName>
        <fullName evidence="8">Selenocysteinyl-tRNA(Sec) synthase</fullName>
    </alternativeName>
</protein>
<dbReference type="EC" id="2.9.1.1" evidence="8"/>
<dbReference type="AlphaFoldDB" id="A0A0V8HJR6"/>
<reference evidence="11" key="1">
    <citation type="submission" date="2016-08" db="EMBL/GenBank/DDBJ databases">
        <authorList>
            <person name="Varghese N."/>
            <person name="Submissions Spin"/>
        </authorList>
    </citation>
    <scope>NUCLEOTIDE SEQUENCE [LARGE SCALE GENOMIC DNA]</scope>
    <source>
        <strain evidence="11">SGD-1123</strain>
    </source>
</reference>
<keyword evidence="3 8" id="KW-0808">Transferase</keyword>
<feature type="modified residue" description="N6-(pyridoxal phosphate)lysine" evidence="8 9">
    <location>
        <position position="300"/>
    </location>
</feature>
<dbReference type="Proteomes" id="UP000181997">
    <property type="component" value="Unassembled WGS sequence"/>
</dbReference>
<dbReference type="EMBL" id="FMAU01000002">
    <property type="protein sequence ID" value="SCC09893.1"/>
    <property type="molecule type" value="Genomic_DNA"/>
</dbReference>
<evidence type="ECO:0000313" key="10">
    <source>
        <dbReference type="EMBL" id="SCC09893.1"/>
    </source>
</evidence>
<dbReference type="HAMAP" id="MF_00423">
    <property type="entry name" value="SelA"/>
    <property type="match status" value="1"/>
</dbReference>
<evidence type="ECO:0000256" key="9">
    <source>
        <dbReference type="PIRSR" id="PIRSR618319-50"/>
    </source>
</evidence>
<evidence type="ECO:0000256" key="5">
    <source>
        <dbReference type="ARBA" id="ARBA00022917"/>
    </source>
</evidence>
<dbReference type="GO" id="GO:0004125">
    <property type="term" value="F:L-seryl-tRNA(Sec) selenium transferase activity"/>
    <property type="evidence" value="ECO:0007669"/>
    <property type="project" value="UniProtKB-UniRule"/>
</dbReference>
<comment type="similarity">
    <text evidence="7 8">Belongs to the SelA family.</text>
</comment>
<keyword evidence="4 8" id="KW-0663">Pyridoxal phosphate</keyword>
<evidence type="ECO:0000256" key="3">
    <source>
        <dbReference type="ARBA" id="ARBA00022679"/>
    </source>
</evidence>
<dbReference type="NCBIfam" id="TIGR00474">
    <property type="entry name" value="selA"/>
    <property type="match status" value="1"/>
</dbReference>
<dbReference type="Pfam" id="PF03841">
    <property type="entry name" value="SelA"/>
    <property type="match status" value="1"/>
</dbReference>
<sequence length="476" mass="52966">MKELLRKIPPIHEALETGGFNRFIEINDLSFNQGKELVKESVTSIRKYILEGTWEGPPPDTQGFLDAVFMHAEKIKKQKYSISLHRVINASGTVLHTNLGRARIGAETIEHISSVAGSYNNLEYDIDEGKRGTRHTHAEKFICELTGAEAAMIVNNNAAAVFLILSALAKNKEVIVSRGELVEIGGSFRISSIMEESGAKLVEVGTTNKTHLKDYQGHIVEDTAMIMKVHQSNFVMKGFTSAVESEELAGLSKEYDHVLYYEDLGSGALFDFSQYGIGEEPLISDVIEKGADLVSFSGDKLLGGPQAGIIAGKKEAVDLLKKHQLARVLRVDKMTIAALEMTLLHYLKKEEDKIPAVFSITRPKEDIHQQSIKLVDQLKHRNVSFILELSEGISKVGGGTMPEVELDTYLVSVQHNRVPANEIHKRLRKQDPGVITRIHQDRIFIDLRTVTPEEHDEILEALVELNGQIENDLPFS</sequence>
<comment type="function">
    <text evidence="8">Converts seryl-tRNA(Sec) to selenocysteinyl-tRNA(Sec) required for selenoprotein biosynthesis.</text>
</comment>
<evidence type="ECO:0000256" key="7">
    <source>
        <dbReference type="ARBA" id="ARBA00044507"/>
    </source>
</evidence>
<comment type="catalytic activity">
    <reaction evidence="8">
        <text>L-seryl-tRNA(Sec) + selenophosphate + H(+) = L-selenocysteinyl-tRNA(Sec) + phosphate</text>
        <dbReference type="Rhea" id="RHEA:22728"/>
        <dbReference type="Rhea" id="RHEA-COMP:9742"/>
        <dbReference type="Rhea" id="RHEA-COMP:9743"/>
        <dbReference type="ChEBI" id="CHEBI:15378"/>
        <dbReference type="ChEBI" id="CHEBI:16144"/>
        <dbReference type="ChEBI" id="CHEBI:43474"/>
        <dbReference type="ChEBI" id="CHEBI:78533"/>
        <dbReference type="ChEBI" id="CHEBI:78573"/>
        <dbReference type="EC" id="2.9.1.1"/>
    </reaction>
</comment>
<dbReference type="GO" id="GO:0001717">
    <property type="term" value="P:conversion of seryl-tRNAsec to selenocys-tRNAsec"/>
    <property type="evidence" value="ECO:0007669"/>
    <property type="project" value="UniProtKB-UniRule"/>
</dbReference>
<dbReference type="Gene3D" id="3.90.1150.180">
    <property type="match status" value="1"/>
</dbReference>
<dbReference type="InterPro" id="IPR015424">
    <property type="entry name" value="PyrdxlP-dep_Trfase"/>
</dbReference>
<keyword evidence="5 8" id="KW-0648">Protein biosynthesis</keyword>
<proteinExistence type="inferred from homology"/>
<comment type="pathway">
    <text evidence="8">Aminoacyl-tRNA biosynthesis; selenocysteinyl-tRNA(Sec) biosynthesis; selenocysteinyl-tRNA(Sec) from L-seryl-tRNA(Sec) (bacterial route): step 1/1.</text>
</comment>
<keyword evidence="6 8" id="KW-0711">Selenium</keyword>
<dbReference type="GO" id="GO:0005737">
    <property type="term" value="C:cytoplasm"/>
    <property type="evidence" value="ECO:0007669"/>
    <property type="project" value="UniProtKB-SubCell"/>
</dbReference>
<dbReference type="PANTHER" id="PTHR32328">
    <property type="entry name" value="L-SERYL-TRNA(SEC) SELENIUM TRANSFERASE"/>
    <property type="match status" value="1"/>
</dbReference>
<dbReference type="SUPFAM" id="SSF53383">
    <property type="entry name" value="PLP-dependent transferases"/>
    <property type="match status" value="1"/>
</dbReference>
<comment type="cofactor">
    <cofactor evidence="1 8 9">
        <name>pyridoxal 5'-phosphate</name>
        <dbReference type="ChEBI" id="CHEBI:597326"/>
    </cofactor>
</comment>
<accession>A0A0V8HJR6</accession>
<organism evidence="10 11">
    <name type="scientific">[Bacillus] enclensis</name>
    <dbReference type="NCBI Taxonomy" id="1402860"/>
    <lineage>
        <taxon>Bacteria</taxon>
        <taxon>Bacillati</taxon>
        <taxon>Bacillota</taxon>
        <taxon>Bacilli</taxon>
        <taxon>Bacillales</taxon>
        <taxon>Bacillaceae</taxon>
        <taxon>Rossellomorea</taxon>
    </lineage>
</organism>
<evidence type="ECO:0000256" key="2">
    <source>
        <dbReference type="ARBA" id="ARBA00022490"/>
    </source>
</evidence>
<dbReference type="OrthoDB" id="9787096at2"/>
<evidence type="ECO:0000313" key="11">
    <source>
        <dbReference type="Proteomes" id="UP000181997"/>
    </source>
</evidence>
<dbReference type="PANTHER" id="PTHR32328:SF0">
    <property type="entry name" value="L-SERYL-TRNA(SEC) SELENIUM TRANSFERASE"/>
    <property type="match status" value="1"/>
</dbReference>
<dbReference type="InterPro" id="IPR015421">
    <property type="entry name" value="PyrdxlP-dep_Trfase_major"/>
</dbReference>
<dbReference type="GO" id="GO:0001514">
    <property type="term" value="P:selenocysteine incorporation"/>
    <property type="evidence" value="ECO:0007669"/>
    <property type="project" value="UniProtKB-UniRule"/>
</dbReference>
<evidence type="ECO:0000256" key="1">
    <source>
        <dbReference type="ARBA" id="ARBA00001933"/>
    </source>
</evidence>
<evidence type="ECO:0000256" key="4">
    <source>
        <dbReference type="ARBA" id="ARBA00022898"/>
    </source>
</evidence>
<keyword evidence="2 8" id="KW-0963">Cytoplasm</keyword>
<keyword evidence="11" id="KW-1185">Reference proteome</keyword>
<comment type="subcellular location">
    <subcellularLocation>
        <location evidence="8">Cytoplasm</location>
    </subcellularLocation>
</comment>
<evidence type="ECO:0000256" key="8">
    <source>
        <dbReference type="HAMAP-Rule" id="MF_00423"/>
    </source>
</evidence>
<dbReference type="InterPro" id="IPR018319">
    <property type="entry name" value="SelA-like"/>
</dbReference>
<dbReference type="Gene3D" id="3.40.640.10">
    <property type="entry name" value="Type I PLP-dependent aspartate aminotransferase-like (Major domain)"/>
    <property type="match status" value="1"/>
</dbReference>
<dbReference type="RefSeq" id="WP_058298605.1">
    <property type="nucleotide sequence ID" value="NZ_FMAU01000002.1"/>
</dbReference>
<evidence type="ECO:0000256" key="6">
    <source>
        <dbReference type="ARBA" id="ARBA00023266"/>
    </source>
</evidence>
<dbReference type="UniPathway" id="UPA00906">
    <property type="reaction ID" value="UER00896"/>
</dbReference>
<name>A0A0V8HJR6_9BACI</name>
<dbReference type="InterPro" id="IPR004534">
    <property type="entry name" value="SelA_trans"/>
</dbReference>